<gene>
    <name evidence="3" type="ORF">CLV71_101442</name>
</gene>
<organism evidence="3 4">
    <name type="scientific">Actinophytocola oryzae</name>
    <dbReference type="NCBI Taxonomy" id="502181"/>
    <lineage>
        <taxon>Bacteria</taxon>
        <taxon>Bacillati</taxon>
        <taxon>Actinomycetota</taxon>
        <taxon>Actinomycetes</taxon>
        <taxon>Pseudonocardiales</taxon>
        <taxon>Pseudonocardiaceae</taxon>
    </lineage>
</organism>
<comment type="caution">
    <text evidence="3">The sequence shown here is derived from an EMBL/GenBank/DDBJ whole genome shotgun (WGS) entry which is preliminary data.</text>
</comment>
<feature type="transmembrane region" description="Helical" evidence="2">
    <location>
        <begin position="12"/>
        <end position="30"/>
    </location>
</feature>
<keyword evidence="2" id="KW-1133">Transmembrane helix</keyword>
<keyword evidence="2" id="KW-0812">Transmembrane</keyword>
<evidence type="ECO:0000313" key="3">
    <source>
        <dbReference type="EMBL" id="TDV57571.1"/>
    </source>
</evidence>
<reference evidence="3 4" key="1">
    <citation type="submission" date="2019-03" db="EMBL/GenBank/DDBJ databases">
        <title>Genomic Encyclopedia of Archaeal and Bacterial Type Strains, Phase II (KMG-II): from individual species to whole genera.</title>
        <authorList>
            <person name="Goeker M."/>
        </authorList>
    </citation>
    <scope>NUCLEOTIDE SEQUENCE [LARGE SCALE GENOMIC DNA]</scope>
    <source>
        <strain evidence="3 4">DSM 45499</strain>
    </source>
</reference>
<dbReference type="AlphaFoldDB" id="A0A4V3FV37"/>
<evidence type="ECO:0000256" key="2">
    <source>
        <dbReference type="SAM" id="Phobius"/>
    </source>
</evidence>
<dbReference type="RefSeq" id="WP_133900822.1">
    <property type="nucleotide sequence ID" value="NZ_SOCP01000001.1"/>
</dbReference>
<name>A0A4V3FV37_9PSEU</name>
<keyword evidence="2" id="KW-0472">Membrane</keyword>
<protein>
    <submittedName>
        <fullName evidence="3">Uncharacterized protein (TIGR04222 family)</fullName>
    </submittedName>
</protein>
<dbReference type="EMBL" id="SOCP01000001">
    <property type="protein sequence ID" value="TDV57571.1"/>
    <property type="molecule type" value="Genomic_DNA"/>
</dbReference>
<feature type="compositionally biased region" description="Pro residues" evidence="1">
    <location>
        <begin position="241"/>
        <end position="262"/>
    </location>
</feature>
<feature type="transmembrane region" description="Helical" evidence="2">
    <location>
        <begin position="149"/>
        <end position="169"/>
    </location>
</feature>
<feature type="region of interest" description="Disordered" evidence="1">
    <location>
        <begin position="238"/>
        <end position="269"/>
    </location>
</feature>
<dbReference type="Proteomes" id="UP000294927">
    <property type="component" value="Unassembled WGS sequence"/>
</dbReference>
<keyword evidence="4" id="KW-1185">Reference proteome</keyword>
<sequence length="305" mass="31954">MNGPFGLPVPMFLLLYGIAILASVAYAELLRHRLWAPRVTDTSAVDRPALLAYLDHGADRVVEVALVRLVGSGAVRVSRKGNVSATTKEVSNPLDQVVLDAIGRRPRPVHQVVERTVRLPSMTGLDDMLRRKRLRVHYADSDRALRRGLVAPFVLLGIGVVAFVMGLFADYPVGFLLLEIVVGAAVVGLPYLRQMPYVTVHGERLRAAVRESAGPADLVALHGLAWYPDAEVASALQATRYPPPPPRPAYQPAPPAPRPPAANPHGSTAFDGAYGRHSGFYGGGLGGAGGCGGGGAGCGGGGGGG</sequence>
<dbReference type="InterPro" id="IPR026467">
    <property type="entry name" value="Ser/Gly_Cys_C_dom"/>
</dbReference>
<dbReference type="OrthoDB" id="3620552at2"/>
<evidence type="ECO:0000256" key="1">
    <source>
        <dbReference type="SAM" id="MobiDB-lite"/>
    </source>
</evidence>
<feature type="transmembrane region" description="Helical" evidence="2">
    <location>
        <begin position="175"/>
        <end position="192"/>
    </location>
</feature>
<accession>A0A4V3FV37</accession>
<dbReference type="NCBIfam" id="TIGR04222">
    <property type="entry name" value="near_uncomplex"/>
    <property type="match status" value="1"/>
</dbReference>
<evidence type="ECO:0000313" key="4">
    <source>
        <dbReference type="Proteomes" id="UP000294927"/>
    </source>
</evidence>
<proteinExistence type="predicted"/>